<keyword evidence="2" id="KW-1185">Reference proteome</keyword>
<gene>
    <name evidence="1" type="ORF">PR048_030358</name>
</gene>
<evidence type="ECO:0000313" key="1">
    <source>
        <dbReference type="EMBL" id="KAJ8868817.1"/>
    </source>
</evidence>
<sequence>MIVRFVKASSVPESEENLLQSTFSSIKCQKSDGELVIGAKTKAYLKEISLHEDKLKMFFADVRLFYTKTFDYIVKKWPVQENKLKLLMCSGEETKAFHLLNIWLINFPKADKIWFKISKTTDASGIKKYHSLSKLITTVLVIPKSNSPTGRVFSLARKNKTEFRANTNTALIKFSVNPENVDDFKEKILLSNTFTKQQTASCKKSN</sequence>
<comment type="caution">
    <text evidence="1">The sequence shown here is derived from an EMBL/GenBank/DDBJ whole genome shotgun (WGS) entry which is preliminary data.</text>
</comment>
<reference evidence="1 2" key="1">
    <citation type="submission" date="2023-02" db="EMBL/GenBank/DDBJ databases">
        <title>LHISI_Scaffold_Assembly.</title>
        <authorList>
            <person name="Stuart O.P."/>
            <person name="Cleave R."/>
            <person name="Magrath M.J.L."/>
            <person name="Mikheyev A.S."/>
        </authorList>
    </citation>
    <scope>NUCLEOTIDE SEQUENCE [LARGE SCALE GENOMIC DNA]</scope>
    <source>
        <strain evidence="1">Daus_M_001</strain>
        <tissue evidence="1">Leg muscle</tissue>
    </source>
</reference>
<dbReference type="Proteomes" id="UP001159363">
    <property type="component" value="Chromosome 13"/>
</dbReference>
<evidence type="ECO:0000313" key="2">
    <source>
        <dbReference type="Proteomes" id="UP001159363"/>
    </source>
</evidence>
<organism evidence="1 2">
    <name type="scientific">Dryococelus australis</name>
    <dbReference type="NCBI Taxonomy" id="614101"/>
    <lineage>
        <taxon>Eukaryota</taxon>
        <taxon>Metazoa</taxon>
        <taxon>Ecdysozoa</taxon>
        <taxon>Arthropoda</taxon>
        <taxon>Hexapoda</taxon>
        <taxon>Insecta</taxon>
        <taxon>Pterygota</taxon>
        <taxon>Neoptera</taxon>
        <taxon>Polyneoptera</taxon>
        <taxon>Phasmatodea</taxon>
        <taxon>Verophasmatodea</taxon>
        <taxon>Anareolatae</taxon>
        <taxon>Phasmatidae</taxon>
        <taxon>Eurycanthinae</taxon>
        <taxon>Dryococelus</taxon>
    </lineage>
</organism>
<accession>A0ABQ9G9J0</accession>
<proteinExistence type="predicted"/>
<name>A0ABQ9G9J0_9NEOP</name>
<protein>
    <submittedName>
        <fullName evidence="1">Uncharacterized protein</fullName>
    </submittedName>
</protein>
<dbReference type="EMBL" id="JARBHB010000014">
    <property type="protein sequence ID" value="KAJ8868817.1"/>
    <property type="molecule type" value="Genomic_DNA"/>
</dbReference>